<proteinExistence type="predicted"/>
<dbReference type="STRING" id="43700.ENSMALP00000008369"/>
<dbReference type="SMART" id="SM00409">
    <property type="entry name" value="IG"/>
    <property type="match status" value="4"/>
</dbReference>
<protein>
    <recommendedName>
        <fullName evidence="6">Ig-like domain-containing protein</fullName>
    </recommendedName>
</protein>
<dbReference type="Proteomes" id="UP000261600">
    <property type="component" value="Unplaced"/>
</dbReference>
<feature type="domain" description="Ig-like" evidence="6">
    <location>
        <begin position="167"/>
        <end position="270"/>
    </location>
</feature>
<dbReference type="GO" id="GO:0007156">
    <property type="term" value="P:homophilic cell adhesion via plasma membrane adhesion molecules"/>
    <property type="evidence" value="ECO:0007669"/>
    <property type="project" value="TreeGrafter"/>
</dbReference>
<feature type="domain" description="Ig-like" evidence="6">
    <location>
        <begin position="451"/>
        <end position="537"/>
    </location>
</feature>
<dbReference type="GO" id="GO:0044291">
    <property type="term" value="C:cell-cell contact zone"/>
    <property type="evidence" value="ECO:0007669"/>
    <property type="project" value="TreeGrafter"/>
</dbReference>
<keyword evidence="5" id="KW-1133">Transmembrane helix</keyword>
<dbReference type="SUPFAM" id="SSF48726">
    <property type="entry name" value="Immunoglobulin"/>
    <property type="match status" value="5"/>
</dbReference>
<dbReference type="InterPro" id="IPR013162">
    <property type="entry name" value="CD80_C2-set"/>
</dbReference>
<dbReference type="SMART" id="SM00408">
    <property type="entry name" value="IGc2"/>
    <property type="match status" value="3"/>
</dbReference>
<feature type="transmembrane region" description="Helical" evidence="5">
    <location>
        <begin position="587"/>
        <end position="610"/>
    </location>
</feature>
<dbReference type="InterPro" id="IPR003599">
    <property type="entry name" value="Ig_sub"/>
</dbReference>
<dbReference type="Pfam" id="PF13927">
    <property type="entry name" value="Ig_3"/>
    <property type="match status" value="1"/>
</dbReference>
<dbReference type="GO" id="GO:0016020">
    <property type="term" value="C:membrane"/>
    <property type="evidence" value="ECO:0007669"/>
    <property type="project" value="UniProtKB-SubCell"/>
</dbReference>
<keyword evidence="5" id="KW-0812">Transmembrane</keyword>
<evidence type="ECO:0000256" key="4">
    <source>
        <dbReference type="SAM" id="MobiDB-lite"/>
    </source>
</evidence>
<dbReference type="Gene3D" id="2.60.40.10">
    <property type="entry name" value="Immunoglobulins"/>
    <property type="match status" value="5"/>
</dbReference>
<dbReference type="PANTHER" id="PTHR45889">
    <property type="entry name" value="IG-LIKE DOMAIN-CONTAINING PROTEIN"/>
    <property type="match status" value="1"/>
</dbReference>
<feature type="domain" description="Ig-like" evidence="6">
    <location>
        <begin position="40"/>
        <end position="159"/>
    </location>
</feature>
<dbReference type="PANTHER" id="PTHR45889:SF3">
    <property type="entry name" value="CELL ADHESION MOLECULE 4"/>
    <property type="match status" value="1"/>
</dbReference>
<dbReference type="CDD" id="cd00096">
    <property type="entry name" value="Ig"/>
    <property type="match status" value="1"/>
</dbReference>
<evidence type="ECO:0000313" key="7">
    <source>
        <dbReference type="Ensembl" id="ENSMALP00000008369.1"/>
    </source>
</evidence>
<dbReference type="AlphaFoldDB" id="A0A3Q3ISY9"/>
<dbReference type="GO" id="GO:0061041">
    <property type="term" value="P:regulation of wound healing"/>
    <property type="evidence" value="ECO:0007669"/>
    <property type="project" value="TreeGrafter"/>
</dbReference>
<evidence type="ECO:0000256" key="1">
    <source>
        <dbReference type="ARBA" id="ARBA00004167"/>
    </source>
</evidence>
<feature type="region of interest" description="Disordered" evidence="4">
    <location>
        <begin position="546"/>
        <end position="570"/>
    </location>
</feature>
<sequence length="664" mass="72525">MFTFHEQHLTQTRIFPAITSSSTVRNATSTNTVNRHSGKPKSTLAASLPPGYSLLWHLTHLEVNMEDRVEVFRGNTTQITCMFTSDQDISNISIYWFYVANLASVTQDTPFTDRITVNSTGTPGQVVLTVSSVKLEDELEFICRIRSSDEYEEGRTKLKVFETPDRPTIAGVQTVISVNENKPSKIGSCKVKNGYPKPNITWYRNNTPLHAAQDGVKLEYSTTTESSLLLSVTSVLNKKVEKEDKDAKFYCEVSYFVPGGTRMTETSRINITVQYPSTTIDVRVAPPKDKIKEGDSIELNCYGDGNTPLLCSIHKHNETNDSWDTAPAVLNNVTRHNSGVYECTCTDVETADEISGKTVVIVNYLDAPKVKSKHLIVSQGEEVEATCNASSSLDTSTTWFNNKVEVSKGDTLRLENATFDTAGTYMCVVTVPEIEGMETSGTLLVNVKGPPEIMEKEKTVMEVNFKETVNLKCHVRGFPVPSVTWTTLDGKVLNTTSEKVSEEGIESMASVTVTSDITAFCNASNEYGTQAVAVIFSINTTATTTTTTTPTNTTTNTTTTTSNSSSTAISSTSATGKTTVKAYGSGVIIAVLIICILLLAILGSVLYFLYKKGKICGRSGKQNITKEKSNKDNIVVEMKSDNTEEAVLLGVNGEKQPTSDQVDI</sequence>
<dbReference type="InterPro" id="IPR013783">
    <property type="entry name" value="Ig-like_fold"/>
</dbReference>
<organism evidence="7 8">
    <name type="scientific">Monopterus albus</name>
    <name type="common">Swamp eel</name>
    <dbReference type="NCBI Taxonomy" id="43700"/>
    <lineage>
        <taxon>Eukaryota</taxon>
        <taxon>Metazoa</taxon>
        <taxon>Chordata</taxon>
        <taxon>Craniata</taxon>
        <taxon>Vertebrata</taxon>
        <taxon>Euteleostomi</taxon>
        <taxon>Actinopterygii</taxon>
        <taxon>Neopterygii</taxon>
        <taxon>Teleostei</taxon>
        <taxon>Neoteleostei</taxon>
        <taxon>Acanthomorphata</taxon>
        <taxon>Anabantaria</taxon>
        <taxon>Synbranchiformes</taxon>
        <taxon>Synbranchidae</taxon>
        <taxon>Monopterus</taxon>
    </lineage>
</organism>
<evidence type="ECO:0000256" key="3">
    <source>
        <dbReference type="ARBA" id="ARBA00023157"/>
    </source>
</evidence>
<keyword evidence="2 5" id="KW-0472">Membrane</keyword>
<reference evidence="7" key="2">
    <citation type="submission" date="2025-09" db="UniProtKB">
        <authorList>
            <consortium name="Ensembl"/>
        </authorList>
    </citation>
    <scope>IDENTIFICATION</scope>
</reference>
<evidence type="ECO:0000313" key="8">
    <source>
        <dbReference type="Proteomes" id="UP000261600"/>
    </source>
</evidence>
<evidence type="ECO:0000256" key="5">
    <source>
        <dbReference type="SAM" id="Phobius"/>
    </source>
</evidence>
<dbReference type="InterPro" id="IPR003598">
    <property type="entry name" value="Ig_sub2"/>
</dbReference>
<dbReference type="InterPro" id="IPR036179">
    <property type="entry name" value="Ig-like_dom_sf"/>
</dbReference>
<dbReference type="Pfam" id="PF08205">
    <property type="entry name" value="C2-set_2"/>
    <property type="match status" value="1"/>
</dbReference>
<dbReference type="GO" id="GO:0043184">
    <property type="term" value="F:vascular endothelial growth factor receptor 2 binding"/>
    <property type="evidence" value="ECO:0007669"/>
    <property type="project" value="TreeGrafter"/>
</dbReference>
<feature type="domain" description="Ig-like" evidence="6">
    <location>
        <begin position="276"/>
        <end position="355"/>
    </location>
</feature>
<dbReference type="GO" id="GO:0035020">
    <property type="term" value="P:regulation of Rac protein signal transduction"/>
    <property type="evidence" value="ECO:0007669"/>
    <property type="project" value="TreeGrafter"/>
</dbReference>
<dbReference type="Pfam" id="PF13895">
    <property type="entry name" value="Ig_2"/>
    <property type="match status" value="1"/>
</dbReference>
<name>A0A3Q3ISY9_MONAL</name>
<keyword evidence="3" id="KW-1015">Disulfide bond</keyword>
<reference evidence="7" key="1">
    <citation type="submission" date="2025-08" db="UniProtKB">
        <authorList>
            <consortium name="Ensembl"/>
        </authorList>
    </citation>
    <scope>IDENTIFICATION</scope>
</reference>
<evidence type="ECO:0000259" key="6">
    <source>
        <dbReference type="PROSITE" id="PS50835"/>
    </source>
</evidence>
<feature type="domain" description="Ig-like" evidence="6">
    <location>
        <begin position="368"/>
        <end position="444"/>
    </location>
</feature>
<dbReference type="InterPro" id="IPR007110">
    <property type="entry name" value="Ig-like_dom"/>
</dbReference>
<dbReference type="Ensembl" id="ENSMALT00000008545.1">
    <property type="protein sequence ID" value="ENSMALP00000008369.1"/>
    <property type="gene ID" value="ENSMALG00000005879.1"/>
</dbReference>
<dbReference type="PROSITE" id="PS50835">
    <property type="entry name" value="IG_LIKE"/>
    <property type="match status" value="5"/>
</dbReference>
<keyword evidence="8" id="KW-1185">Reference proteome</keyword>
<accession>A0A3Q3ISY9</accession>
<evidence type="ECO:0000256" key="2">
    <source>
        <dbReference type="ARBA" id="ARBA00023136"/>
    </source>
</evidence>
<comment type="subcellular location">
    <subcellularLocation>
        <location evidence="1">Membrane</location>
        <topology evidence="1">Single-pass membrane protein</topology>
    </subcellularLocation>
</comment>